<keyword evidence="4" id="KW-1185">Reference proteome</keyword>
<keyword evidence="2" id="KW-0472">Membrane</keyword>
<accession>A0ABN7T953</accession>
<organism evidence="3 4">
    <name type="scientific">Oikopleura dioica</name>
    <name type="common">Tunicate</name>
    <dbReference type="NCBI Taxonomy" id="34765"/>
    <lineage>
        <taxon>Eukaryota</taxon>
        <taxon>Metazoa</taxon>
        <taxon>Chordata</taxon>
        <taxon>Tunicata</taxon>
        <taxon>Appendicularia</taxon>
        <taxon>Copelata</taxon>
        <taxon>Oikopleuridae</taxon>
        <taxon>Oikopleura</taxon>
    </lineage>
</organism>
<feature type="region of interest" description="Disordered" evidence="1">
    <location>
        <begin position="81"/>
        <end position="108"/>
    </location>
</feature>
<evidence type="ECO:0000256" key="1">
    <source>
        <dbReference type="SAM" id="MobiDB-lite"/>
    </source>
</evidence>
<sequence>MELEIWHIVVIAVGGAVLLGILIGICYCCCKKKSVEKSTSQETLANNRTLSPRNSQVILESGNDDFKPKFDDIEQANISIPRPTGTVRGISNQGFSQDDDSLPPPDYEINNGLTDIDIMLQDEYNELDDADYPPSK</sequence>
<feature type="transmembrane region" description="Helical" evidence="2">
    <location>
        <begin position="6"/>
        <end position="30"/>
    </location>
</feature>
<keyword evidence="2" id="KW-1133">Transmembrane helix</keyword>
<dbReference type="Proteomes" id="UP001158576">
    <property type="component" value="Chromosome 2"/>
</dbReference>
<name>A0ABN7T953_OIKDI</name>
<proteinExistence type="predicted"/>
<evidence type="ECO:0000313" key="3">
    <source>
        <dbReference type="EMBL" id="CAG5112673.1"/>
    </source>
</evidence>
<evidence type="ECO:0000256" key="2">
    <source>
        <dbReference type="SAM" id="Phobius"/>
    </source>
</evidence>
<protein>
    <submittedName>
        <fullName evidence="3">Oidioi.mRNA.OKI2018_I69.chr2.g6862.t1.cds</fullName>
    </submittedName>
</protein>
<dbReference type="EMBL" id="OU015567">
    <property type="protein sequence ID" value="CAG5112673.1"/>
    <property type="molecule type" value="Genomic_DNA"/>
</dbReference>
<evidence type="ECO:0000313" key="4">
    <source>
        <dbReference type="Proteomes" id="UP001158576"/>
    </source>
</evidence>
<gene>
    <name evidence="3" type="ORF">OKIOD_LOCUS15627</name>
</gene>
<reference evidence="3 4" key="1">
    <citation type="submission" date="2021-04" db="EMBL/GenBank/DDBJ databases">
        <authorList>
            <person name="Bliznina A."/>
        </authorList>
    </citation>
    <scope>NUCLEOTIDE SEQUENCE [LARGE SCALE GENOMIC DNA]</scope>
</reference>
<keyword evidence="2" id="KW-0812">Transmembrane</keyword>